<dbReference type="PANTHER" id="PTHR42756">
    <property type="entry name" value="TRANSCRIPTIONAL REGULATOR, MARR"/>
    <property type="match status" value="1"/>
</dbReference>
<keyword evidence="3" id="KW-0804">Transcription</keyword>
<keyword evidence="6" id="KW-1185">Reference proteome</keyword>
<feature type="domain" description="HTH marR-type" evidence="4">
    <location>
        <begin position="2"/>
        <end position="134"/>
    </location>
</feature>
<evidence type="ECO:0000313" key="6">
    <source>
        <dbReference type="Proteomes" id="UP000183995"/>
    </source>
</evidence>
<evidence type="ECO:0000256" key="1">
    <source>
        <dbReference type="ARBA" id="ARBA00023015"/>
    </source>
</evidence>
<gene>
    <name evidence="5" type="ORF">SAMN02745823_00825</name>
</gene>
<keyword evidence="2 5" id="KW-0238">DNA-binding</keyword>
<dbReference type="EMBL" id="FQXV01000002">
    <property type="protein sequence ID" value="SHH74544.1"/>
    <property type="molecule type" value="Genomic_DNA"/>
</dbReference>
<proteinExistence type="predicted"/>
<dbReference type="InterPro" id="IPR000835">
    <property type="entry name" value="HTH_MarR-typ"/>
</dbReference>
<name>A0A1M5VHI6_9FIRM</name>
<sequence length="142" mass="16163">MKTLLEMALYRAFHAQKNKIRPGMLALGLSPGQPKVLGYLSRRANCMQKDIAAALDIEPATVSQLLSNMEQACLVKRSEPAERRRAESVSVTETGREYYEKWLKLCREVEEISLGGFSQTEKEQFLDYLGRMYQNLTGKTLE</sequence>
<dbReference type="Gene3D" id="1.10.10.10">
    <property type="entry name" value="Winged helix-like DNA-binding domain superfamily/Winged helix DNA-binding domain"/>
    <property type="match status" value="1"/>
</dbReference>
<dbReference type="AlphaFoldDB" id="A0A1M5VHI6"/>
<dbReference type="Proteomes" id="UP000183995">
    <property type="component" value="Unassembled WGS sequence"/>
</dbReference>
<dbReference type="RefSeq" id="WP_073076392.1">
    <property type="nucleotide sequence ID" value="NZ_FQXV01000002.1"/>
</dbReference>
<evidence type="ECO:0000259" key="4">
    <source>
        <dbReference type="PROSITE" id="PS50995"/>
    </source>
</evidence>
<organism evidence="5 6">
    <name type="scientific">Sporobacter termitidis DSM 10068</name>
    <dbReference type="NCBI Taxonomy" id="1123282"/>
    <lineage>
        <taxon>Bacteria</taxon>
        <taxon>Bacillati</taxon>
        <taxon>Bacillota</taxon>
        <taxon>Clostridia</taxon>
        <taxon>Eubacteriales</taxon>
        <taxon>Oscillospiraceae</taxon>
        <taxon>Sporobacter</taxon>
    </lineage>
</organism>
<dbReference type="Pfam" id="PF12802">
    <property type="entry name" value="MarR_2"/>
    <property type="match status" value="1"/>
</dbReference>
<dbReference type="GO" id="GO:0003677">
    <property type="term" value="F:DNA binding"/>
    <property type="evidence" value="ECO:0007669"/>
    <property type="project" value="UniProtKB-KW"/>
</dbReference>
<keyword evidence="1" id="KW-0805">Transcription regulation</keyword>
<evidence type="ECO:0000256" key="3">
    <source>
        <dbReference type="ARBA" id="ARBA00023163"/>
    </source>
</evidence>
<protein>
    <submittedName>
        <fullName evidence="5">DNA-binding transcriptional regulator, MarR family</fullName>
    </submittedName>
</protein>
<reference evidence="5 6" key="1">
    <citation type="submission" date="2016-11" db="EMBL/GenBank/DDBJ databases">
        <authorList>
            <person name="Jaros S."/>
            <person name="Januszkiewicz K."/>
            <person name="Wedrychowicz H."/>
        </authorList>
    </citation>
    <scope>NUCLEOTIDE SEQUENCE [LARGE SCALE GENOMIC DNA]</scope>
    <source>
        <strain evidence="5 6">DSM 10068</strain>
    </source>
</reference>
<dbReference type="OrthoDB" id="9808725at2"/>
<dbReference type="GO" id="GO:0003700">
    <property type="term" value="F:DNA-binding transcription factor activity"/>
    <property type="evidence" value="ECO:0007669"/>
    <property type="project" value="InterPro"/>
</dbReference>
<dbReference type="SUPFAM" id="SSF46785">
    <property type="entry name" value="Winged helix' DNA-binding domain"/>
    <property type="match status" value="1"/>
</dbReference>
<dbReference type="PROSITE" id="PS50995">
    <property type="entry name" value="HTH_MARR_2"/>
    <property type="match status" value="1"/>
</dbReference>
<evidence type="ECO:0000256" key="2">
    <source>
        <dbReference type="ARBA" id="ARBA00023125"/>
    </source>
</evidence>
<dbReference type="InterPro" id="IPR036390">
    <property type="entry name" value="WH_DNA-bd_sf"/>
</dbReference>
<evidence type="ECO:0000313" key="5">
    <source>
        <dbReference type="EMBL" id="SHH74544.1"/>
    </source>
</evidence>
<dbReference type="InterPro" id="IPR036388">
    <property type="entry name" value="WH-like_DNA-bd_sf"/>
</dbReference>
<dbReference type="PANTHER" id="PTHR42756:SF1">
    <property type="entry name" value="TRANSCRIPTIONAL REPRESSOR OF EMRAB OPERON"/>
    <property type="match status" value="1"/>
</dbReference>
<accession>A0A1M5VHI6</accession>
<dbReference type="STRING" id="1123282.SAMN02745823_00825"/>
<dbReference type="SMART" id="SM00347">
    <property type="entry name" value="HTH_MARR"/>
    <property type="match status" value="1"/>
</dbReference>
<dbReference type="PRINTS" id="PR00598">
    <property type="entry name" value="HTHMARR"/>
</dbReference>